<dbReference type="Proteomes" id="UP000746471">
    <property type="component" value="Unassembled WGS sequence"/>
</dbReference>
<protein>
    <recommendedName>
        <fullName evidence="4">DUF1097 domain-containing protein</fullName>
    </recommendedName>
</protein>
<evidence type="ECO:0000313" key="3">
    <source>
        <dbReference type="Proteomes" id="UP000746471"/>
    </source>
</evidence>
<accession>A0ABS5PLY5</accession>
<feature type="transmembrane region" description="Helical" evidence="1">
    <location>
        <begin position="12"/>
        <end position="28"/>
    </location>
</feature>
<proteinExistence type="predicted"/>
<evidence type="ECO:0000256" key="1">
    <source>
        <dbReference type="SAM" id="Phobius"/>
    </source>
</evidence>
<dbReference type="EMBL" id="JAHBCL010000008">
    <property type="protein sequence ID" value="MBS7526153.1"/>
    <property type="molecule type" value="Genomic_DNA"/>
</dbReference>
<evidence type="ECO:0008006" key="4">
    <source>
        <dbReference type="Google" id="ProtNLM"/>
    </source>
</evidence>
<keyword evidence="1" id="KW-0472">Membrane</keyword>
<keyword evidence="1" id="KW-1133">Transmembrane helix</keyword>
<evidence type="ECO:0000313" key="2">
    <source>
        <dbReference type="EMBL" id="MBS7526153.1"/>
    </source>
</evidence>
<feature type="transmembrane region" description="Helical" evidence="1">
    <location>
        <begin position="134"/>
        <end position="155"/>
    </location>
</feature>
<name>A0ABS5PLY5_9FIRM</name>
<feature type="transmembrane region" description="Helical" evidence="1">
    <location>
        <begin position="62"/>
        <end position="79"/>
    </location>
</feature>
<feature type="transmembrane region" description="Helical" evidence="1">
    <location>
        <begin position="85"/>
        <end position="103"/>
    </location>
</feature>
<gene>
    <name evidence="2" type="ORF">KHM83_05655</name>
</gene>
<keyword evidence="1" id="KW-0812">Transmembrane</keyword>
<dbReference type="RefSeq" id="WP_213235940.1">
    <property type="nucleotide sequence ID" value="NZ_JAHBCL010000008.1"/>
</dbReference>
<reference evidence="2 3" key="1">
    <citation type="submission" date="2021-05" db="EMBL/GenBank/DDBJ databases">
        <title>Fusibacter ferrireducens sp. nov., an anaerobic, sulfur- and Fe-reducing bacterium isolated from the mangrove sediment.</title>
        <authorList>
            <person name="Qiu D."/>
        </authorList>
    </citation>
    <scope>NUCLEOTIDE SEQUENCE [LARGE SCALE GENOMIC DNA]</scope>
    <source>
        <strain evidence="2 3">DSM 12116</strain>
    </source>
</reference>
<sequence>MNDTKVSVKEGILLAVILTVLLAAFSIITGKIGYTEAWAGYMFFWFWSTIRHFEKELVISDFLNSIVGIALGFGVFTILHTYGMAVFESVTLLVLLVVLFFSITKIIPYIIGDTTFLFFTVLTSHALLSDANYVQISASYVLGAIFFILTISFVFKLMHKTEPFSD</sequence>
<comment type="caution">
    <text evidence="2">The sequence shown here is derived from an EMBL/GenBank/DDBJ whole genome shotgun (WGS) entry which is preliminary data.</text>
</comment>
<keyword evidence="3" id="KW-1185">Reference proteome</keyword>
<organism evidence="2 3">
    <name type="scientific">Fusibacter paucivorans</name>
    <dbReference type="NCBI Taxonomy" id="76009"/>
    <lineage>
        <taxon>Bacteria</taxon>
        <taxon>Bacillati</taxon>
        <taxon>Bacillota</taxon>
        <taxon>Clostridia</taxon>
        <taxon>Eubacteriales</taxon>
        <taxon>Eubacteriales Family XII. Incertae Sedis</taxon>
        <taxon>Fusibacter</taxon>
    </lineage>
</organism>